<accession>A0ACC2AT79</accession>
<reference evidence="2" key="1">
    <citation type="journal article" date="2024" name="Proc. Natl. Acad. Sci. U.S.A.">
        <title>Extraordinary preservation of gene collinearity over three hundred million years revealed in homosporous lycophytes.</title>
        <authorList>
            <person name="Li C."/>
            <person name="Wickell D."/>
            <person name="Kuo L.Y."/>
            <person name="Chen X."/>
            <person name="Nie B."/>
            <person name="Liao X."/>
            <person name="Peng D."/>
            <person name="Ji J."/>
            <person name="Jenkins J."/>
            <person name="Williams M."/>
            <person name="Shu S."/>
            <person name="Plott C."/>
            <person name="Barry K."/>
            <person name="Rajasekar S."/>
            <person name="Grimwood J."/>
            <person name="Han X."/>
            <person name="Sun S."/>
            <person name="Hou Z."/>
            <person name="He W."/>
            <person name="Dai G."/>
            <person name="Sun C."/>
            <person name="Schmutz J."/>
            <person name="Leebens-Mack J.H."/>
            <person name="Li F.W."/>
            <person name="Wang L."/>
        </authorList>
    </citation>
    <scope>NUCLEOTIDE SEQUENCE [LARGE SCALE GENOMIC DNA]</scope>
    <source>
        <strain evidence="2">cv. PW_Plant_1</strain>
    </source>
</reference>
<gene>
    <name evidence="1" type="ORF">O6H91_20G073700</name>
</gene>
<organism evidence="1 2">
    <name type="scientific">Diphasiastrum complanatum</name>
    <name type="common">Issler's clubmoss</name>
    <name type="synonym">Lycopodium complanatum</name>
    <dbReference type="NCBI Taxonomy" id="34168"/>
    <lineage>
        <taxon>Eukaryota</taxon>
        <taxon>Viridiplantae</taxon>
        <taxon>Streptophyta</taxon>
        <taxon>Embryophyta</taxon>
        <taxon>Tracheophyta</taxon>
        <taxon>Lycopodiopsida</taxon>
        <taxon>Lycopodiales</taxon>
        <taxon>Lycopodiaceae</taxon>
        <taxon>Lycopodioideae</taxon>
        <taxon>Diphasiastrum</taxon>
    </lineage>
</organism>
<dbReference type="Proteomes" id="UP001162992">
    <property type="component" value="Chromosome 20"/>
</dbReference>
<sequence length="163" mass="18316">MKVCCTKISQVKEFLDITFSSPAFPFLSCSSTNSSFASPLSTSVLAFRLLFIILVLSSTSPNFPSTTSSLFSGSCLFHRSQLLPPRLHMLPAPFLPTAHRVPAQQHQTPFLPNAHRVVAQQQQQQSSRGGVRERPNREREREREREPARATREKNFKSVCVCV</sequence>
<name>A0ACC2AT79_DIPCM</name>
<keyword evidence="2" id="KW-1185">Reference proteome</keyword>
<proteinExistence type="predicted"/>
<comment type="caution">
    <text evidence="1">The sequence shown here is derived from an EMBL/GenBank/DDBJ whole genome shotgun (WGS) entry which is preliminary data.</text>
</comment>
<dbReference type="EMBL" id="CM055111">
    <property type="protein sequence ID" value="KAJ7520239.1"/>
    <property type="molecule type" value="Genomic_DNA"/>
</dbReference>
<evidence type="ECO:0000313" key="2">
    <source>
        <dbReference type="Proteomes" id="UP001162992"/>
    </source>
</evidence>
<evidence type="ECO:0000313" key="1">
    <source>
        <dbReference type="EMBL" id="KAJ7520239.1"/>
    </source>
</evidence>
<protein>
    <submittedName>
        <fullName evidence="1">Uncharacterized protein</fullName>
    </submittedName>
</protein>